<reference evidence="2" key="1">
    <citation type="journal article" date="2020" name="J Insects Food Feed">
        <title>The yellow mealworm (Tenebrio molitor) genome: a resource for the emerging insects as food and feed industry.</title>
        <authorList>
            <person name="Eriksson T."/>
            <person name="Andere A."/>
            <person name="Kelstrup H."/>
            <person name="Emery V."/>
            <person name="Picard C."/>
        </authorList>
    </citation>
    <scope>NUCLEOTIDE SEQUENCE</scope>
    <source>
        <strain evidence="2">Stoneville</strain>
        <tissue evidence="2">Whole head</tissue>
    </source>
</reference>
<reference evidence="2" key="2">
    <citation type="submission" date="2021-08" db="EMBL/GenBank/DDBJ databases">
        <authorList>
            <person name="Eriksson T."/>
        </authorList>
    </citation>
    <scope>NUCLEOTIDE SEQUENCE</scope>
    <source>
        <strain evidence="2">Stoneville</strain>
        <tissue evidence="2">Whole head</tissue>
    </source>
</reference>
<feature type="compositionally biased region" description="Basic and acidic residues" evidence="1">
    <location>
        <begin position="179"/>
        <end position="192"/>
    </location>
</feature>
<feature type="compositionally biased region" description="Low complexity" evidence="1">
    <location>
        <begin position="149"/>
        <end position="161"/>
    </location>
</feature>
<accession>A0A8J6HJP9</accession>
<evidence type="ECO:0000256" key="1">
    <source>
        <dbReference type="SAM" id="MobiDB-lite"/>
    </source>
</evidence>
<organism evidence="2 3">
    <name type="scientific">Tenebrio molitor</name>
    <name type="common">Yellow mealworm beetle</name>
    <dbReference type="NCBI Taxonomy" id="7067"/>
    <lineage>
        <taxon>Eukaryota</taxon>
        <taxon>Metazoa</taxon>
        <taxon>Ecdysozoa</taxon>
        <taxon>Arthropoda</taxon>
        <taxon>Hexapoda</taxon>
        <taxon>Insecta</taxon>
        <taxon>Pterygota</taxon>
        <taxon>Neoptera</taxon>
        <taxon>Endopterygota</taxon>
        <taxon>Coleoptera</taxon>
        <taxon>Polyphaga</taxon>
        <taxon>Cucujiformia</taxon>
        <taxon>Tenebrionidae</taxon>
        <taxon>Tenebrio</taxon>
    </lineage>
</organism>
<name>A0A8J6HJP9_TENMO</name>
<sequence>MSKERCDKSAWIPSEETWCLPSDDTDAVFPQFRNRISGEFSIPACGGVIPVAFETLHEAQHHRVVHTVALPKERDILAYRIYFDGAKNCQINRFATFVWPGAHGNEHSLLMRCKKSPLPLRLFGTAFDERAHPEPTRKPPGAYLEPTRGRPGTDPGTGTHPESPRTDPTRSRPGTHLEPNFKPHGIDPETTRSRPGTHLETILTYLLRTRKPPGADPELTRSRHENHPEPTRSPPGGKKID</sequence>
<proteinExistence type="predicted"/>
<dbReference type="Proteomes" id="UP000719412">
    <property type="component" value="Unassembled WGS sequence"/>
</dbReference>
<evidence type="ECO:0000313" key="2">
    <source>
        <dbReference type="EMBL" id="KAH0815336.1"/>
    </source>
</evidence>
<feature type="compositionally biased region" description="Basic and acidic residues" evidence="1">
    <location>
        <begin position="218"/>
        <end position="230"/>
    </location>
</feature>
<dbReference type="EMBL" id="JABDTM020023219">
    <property type="protein sequence ID" value="KAH0815336.1"/>
    <property type="molecule type" value="Genomic_DNA"/>
</dbReference>
<protein>
    <submittedName>
        <fullName evidence="2">Uncharacterized protein</fullName>
    </submittedName>
</protein>
<keyword evidence="3" id="KW-1185">Reference proteome</keyword>
<dbReference type="AlphaFoldDB" id="A0A8J6HJP9"/>
<feature type="region of interest" description="Disordered" evidence="1">
    <location>
        <begin position="129"/>
        <end position="241"/>
    </location>
</feature>
<evidence type="ECO:0000313" key="3">
    <source>
        <dbReference type="Proteomes" id="UP000719412"/>
    </source>
</evidence>
<comment type="caution">
    <text evidence="2">The sequence shown here is derived from an EMBL/GenBank/DDBJ whole genome shotgun (WGS) entry which is preliminary data.</text>
</comment>
<gene>
    <name evidence="2" type="ORF">GEV33_007455</name>
</gene>